<keyword evidence="3" id="KW-0240">DNA-directed RNA polymerase</keyword>
<feature type="compositionally biased region" description="Basic and acidic residues" evidence="1">
    <location>
        <begin position="20"/>
        <end position="33"/>
    </location>
</feature>
<dbReference type="InterPro" id="IPR024596">
    <property type="entry name" value="RNApol_su_b/EpuA"/>
</dbReference>
<dbReference type="Pfam" id="PF11772">
    <property type="entry name" value="EpuA"/>
    <property type="match status" value="1"/>
</dbReference>
<accession>A0A934J7V3</accession>
<keyword evidence="2" id="KW-0812">Transmembrane</keyword>
<feature type="compositionally biased region" description="Basic residues" evidence="1">
    <location>
        <begin position="42"/>
        <end position="51"/>
    </location>
</feature>
<name>A0A934J7V3_9BACL</name>
<dbReference type="RefSeq" id="WP_199019454.1">
    <property type="nucleotide sequence ID" value="NZ_JAELUP010000061.1"/>
</dbReference>
<dbReference type="GO" id="GO:0000428">
    <property type="term" value="C:DNA-directed RNA polymerase complex"/>
    <property type="evidence" value="ECO:0007669"/>
    <property type="project" value="UniProtKB-KW"/>
</dbReference>
<keyword evidence="2" id="KW-1133">Transmembrane helix</keyword>
<comment type="caution">
    <text evidence="3">The sequence shown here is derived from an EMBL/GenBank/DDBJ whole genome shotgun (WGS) entry which is preliminary data.</text>
</comment>
<dbReference type="Proteomes" id="UP000640274">
    <property type="component" value="Unassembled WGS sequence"/>
</dbReference>
<protein>
    <submittedName>
        <fullName evidence="3">DNA-directed RNA polymerase subunit beta</fullName>
    </submittedName>
</protein>
<organism evidence="3 4">
    <name type="scientific">Paenibacillus roseus</name>
    <dbReference type="NCBI Taxonomy" id="2798579"/>
    <lineage>
        <taxon>Bacteria</taxon>
        <taxon>Bacillati</taxon>
        <taxon>Bacillota</taxon>
        <taxon>Bacilli</taxon>
        <taxon>Bacillales</taxon>
        <taxon>Paenibacillaceae</taxon>
        <taxon>Paenibacillus</taxon>
    </lineage>
</organism>
<feature type="transmembrane region" description="Helical" evidence="2">
    <location>
        <begin position="59"/>
        <end position="85"/>
    </location>
</feature>
<evidence type="ECO:0000256" key="1">
    <source>
        <dbReference type="SAM" id="MobiDB-lite"/>
    </source>
</evidence>
<sequence length="113" mass="12908">MGIDQDEVQRRRSSQGGDGFEPRRAAKEEDASREPSGNGKKENKKKPGKKKRRPLPVRILLFLLRTSIVPLILIIALIAGLYIGYVMLGKGPEGDVWEWQTWRHMYDLIFSDS</sequence>
<evidence type="ECO:0000313" key="4">
    <source>
        <dbReference type="Proteomes" id="UP000640274"/>
    </source>
</evidence>
<dbReference type="AlphaFoldDB" id="A0A934J7V3"/>
<gene>
    <name evidence="3" type="ORF">JFN88_11575</name>
</gene>
<keyword evidence="4" id="KW-1185">Reference proteome</keyword>
<evidence type="ECO:0000256" key="2">
    <source>
        <dbReference type="SAM" id="Phobius"/>
    </source>
</evidence>
<feature type="region of interest" description="Disordered" evidence="1">
    <location>
        <begin position="1"/>
        <end position="51"/>
    </location>
</feature>
<reference evidence="3" key="1">
    <citation type="submission" date="2020-12" db="EMBL/GenBank/DDBJ databases">
        <authorList>
            <person name="Huq M.A."/>
        </authorList>
    </citation>
    <scope>NUCLEOTIDE SEQUENCE</scope>
    <source>
        <strain evidence="3">MAHUQ-46</strain>
    </source>
</reference>
<proteinExistence type="predicted"/>
<keyword evidence="2" id="KW-0472">Membrane</keyword>
<dbReference type="EMBL" id="JAELUP010000061">
    <property type="protein sequence ID" value="MBJ6361903.1"/>
    <property type="molecule type" value="Genomic_DNA"/>
</dbReference>
<keyword evidence="3" id="KW-0804">Transcription</keyword>
<evidence type="ECO:0000313" key="3">
    <source>
        <dbReference type="EMBL" id="MBJ6361903.1"/>
    </source>
</evidence>